<dbReference type="Gene3D" id="3.20.20.140">
    <property type="entry name" value="Metal-dependent hydrolases"/>
    <property type="match status" value="1"/>
</dbReference>
<protein>
    <submittedName>
        <fullName evidence="1">Dipeptidase</fullName>
    </submittedName>
</protein>
<dbReference type="Proteomes" id="UP001500393">
    <property type="component" value="Unassembled WGS sequence"/>
</dbReference>
<name>A0ABN2DRN8_9ACTN</name>
<evidence type="ECO:0000313" key="2">
    <source>
        <dbReference type="Proteomes" id="UP001500393"/>
    </source>
</evidence>
<reference evidence="1 2" key="1">
    <citation type="journal article" date="2019" name="Int. J. Syst. Evol. Microbiol.">
        <title>The Global Catalogue of Microorganisms (GCM) 10K type strain sequencing project: providing services to taxonomists for standard genome sequencing and annotation.</title>
        <authorList>
            <consortium name="The Broad Institute Genomics Platform"/>
            <consortium name="The Broad Institute Genome Sequencing Center for Infectious Disease"/>
            <person name="Wu L."/>
            <person name="Ma J."/>
        </authorList>
    </citation>
    <scope>NUCLEOTIDE SEQUENCE [LARGE SCALE GENOMIC DNA]</scope>
    <source>
        <strain evidence="1 2">JCM 14969</strain>
    </source>
</reference>
<dbReference type="PROSITE" id="PS51365">
    <property type="entry name" value="RENAL_DIPEPTIDASE_2"/>
    <property type="match status" value="1"/>
</dbReference>
<dbReference type="EMBL" id="BAAAOS010000022">
    <property type="protein sequence ID" value="GAA1582403.1"/>
    <property type="molecule type" value="Genomic_DNA"/>
</dbReference>
<evidence type="ECO:0000313" key="1">
    <source>
        <dbReference type="EMBL" id="GAA1582403.1"/>
    </source>
</evidence>
<dbReference type="PANTHER" id="PTHR10443">
    <property type="entry name" value="MICROSOMAL DIPEPTIDASE"/>
    <property type="match status" value="1"/>
</dbReference>
<dbReference type="RefSeq" id="WP_344216039.1">
    <property type="nucleotide sequence ID" value="NZ_BAAAOS010000022.1"/>
</dbReference>
<organism evidence="1 2">
    <name type="scientific">Kribbella sancticallisti</name>
    <dbReference type="NCBI Taxonomy" id="460087"/>
    <lineage>
        <taxon>Bacteria</taxon>
        <taxon>Bacillati</taxon>
        <taxon>Actinomycetota</taxon>
        <taxon>Actinomycetes</taxon>
        <taxon>Propionibacteriales</taxon>
        <taxon>Kribbellaceae</taxon>
        <taxon>Kribbella</taxon>
    </lineage>
</organism>
<keyword evidence="2" id="KW-1185">Reference proteome</keyword>
<dbReference type="InterPro" id="IPR008257">
    <property type="entry name" value="Pept_M19"/>
</dbReference>
<dbReference type="InterPro" id="IPR032466">
    <property type="entry name" value="Metal_Hydrolase"/>
</dbReference>
<gene>
    <name evidence="1" type="ORF">GCM10009789_40210</name>
</gene>
<dbReference type="CDD" id="cd01301">
    <property type="entry name" value="rDP_like"/>
    <property type="match status" value="1"/>
</dbReference>
<accession>A0ABN2DRN8</accession>
<dbReference type="Pfam" id="PF01244">
    <property type="entry name" value="Peptidase_M19"/>
    <property type="match status" value="1"/>
</dbReference>
<sequence length="375" mass="41106">MNEAERLHHDSLVVDAHSDLLMLVSLRPETQQSRYFRAHWIPQLRAGGIDVQCLSVFVGEDIAPESMLRRTLRMIECAHRIAEQNGDQVTLCLTGADVDSAVAAGRIALVLALEGCDAIGVDVELLQTMFRLGVRMASLTHFGRNPLADGSAEEETHSRLTRAGLDAVTVMERIGMLVDVSHLAGSGVDHLVRHARRPVVATHSSAWVQRPHHRNLTDERLRALAQSGGIVGVAFVAGLIDPDRPTMSRVVDHIAHVVSVAGIEHVGLGPDFVKEVHEETLRSYGASDDVGFDRRRFVPGLGGPEGLPKVTVALLNHGFSADQVRLILGENWVRLFRAQLGIPGDAQQERSSMPAEACWLRPTDNMPATHRRDQR</sequence>
<proteinExistence type="predicted"/>
<dbReference type="PANTHER" id="PTHR10443:SF12">
    <property type="entry name" value="DIPEPTIDASE"/>
    <property type="match status" value="1"/>
</dbReference>
<dbReference type="SUPFAM" id="SSF51556">
    <property type="entry name" value="Metallo-dependent hydrolases"/>
    <property type="match status" value="1"/>
</dbReference>
<comment type="caution">
    <text evidence="1">The sequence shown here is derived from an EMBL/GenBank/DDBJ whole genome shotgun (WGS) entry which is preliminary data.</text>
</comment>